<gene>
    <name evidence="1" type="ORF">EV677_1082</name>
</gene>
<accession>A0A4R6GK33</accession>
<dbReference type="EMBL" id="SNWF01000004">
    <property type="protein sequence ID" value="TDN94535.1"/>
    <property type="molecule type" value="Genomic_DNA"/>
</dbReference>
<reference evidence="1 2" key="1">
    <citation type="submission" date="2019-03" db="EMBL/GenBank/DDBJ databases">
        <title>Genomic Encyclopedia of Type Strains, Phase IV (KMG-IV): sequencing the most valuable type-strain genomes for metagenomic binning, comparative biology and taxonomic classification.</title>
        <authorList>
            <person name="Goeker M."/>
        </authorList>
    </citation>
    <scope>NUCLEOTIDE SEQUENCE [LARGE SCALE GENOMIC DNA]</scope>
    <source>
        <strain evidence="1 2">DSM 18555</strain>
    </source>
</reference>
<evidence type="ECO:0000313" key="1">
    <source>
        <dbReference type="EMBL" id="TDN94535.1"/>
    </source>
</evidence>
<name>A0A4R6GK33_9BURK</name>
<dbReference type="Proteomes" id="UP000294737">
    <property type="component" value="Unassembled WGS sequence"/>
</dbReference>
<sequence length="52" mass="5929">MRTLFAYCASADRHCDAHRTFVRLLFSCQPALARDGAQDTPDSWDKQLKDQA</sequence>
<dbReference type="AlphaFoldDB" id="A0A4R6GK33"/>
<proteinExistence type="predicted"/>
<evidence type="ECO:0000313" key="2">
    <source>
        <dbReference type="Proteomes" id="UP000294737"/>
    </source>
</evidence>
<keyword evidence="2" id="KW-1185">Reference proteome</keyword>
<protein>
    <submittedName>
        <fullName evidence="1">Uncharacterized protein</fullName>
    </submittedName>
</protein>
<comment type="caution">
    <text evidence="1">The sequence shown here is derived from an EMBL/GenBank/DDBJ whole genome shotgun (WGS) entry which is preliminary data.</text>
</comment>
<organism evidence="1 2">
    <name type="scientific">Herminiimonas fonticola</name>
    <dbReference type="NCBI Taxonomy" id="303380"/>
    <lineage>
        <taxon>Bacteria</taxon>
        <taxon>Pseudomonadati</taxon>
        <taxon>Pseudomonadota</taxon>
        <taxon>Betaproteobacteria</taxon>
        <taxon>Burkholderiales</taxon>
        <taxon>Oxalobacteraceae</taxon>
        <taxon>Herminiimonas</taxon>
    </lineage>
</organism>